<keyword evidence="4" id="KW-1185">Reference proteome</keyword>
<evidence type="ECO:0000259" key="2">
    <source>
        <dbReference type="Pfam" id="PF01575"/>
    </source>
</evidence>
<evidence type="ECO:0000256" key="1">
    <source>
        <dbReference type="ARBA" id="ARBA00005254"/>
    </source>
</evidence>
<comment type="similarity">
    <text evidence="1">Belongs to the enoyl-CoA hydratase/isomerase family.</text>
</comment>
<protein>
    <submittedName>
        <fullName evidence="3">MaoC family dehydratase</fullName>
    </submittedName>
</protein>
<dbReference type="Pfam" id="PF01575">
    <property type="entry name" value="MaoC_dehydratas"/>
    <property type="match status" value="1"/>
</dbReference>
<reference evidence="3 4" key="1">
    <citation type="journal article" date="2019" name="Int. J. Syst. Evol. Microbiol.">
        <title>The Global Catalogue of Microorganisms (GCM) 10K type strain sequencing project: providing services to taxonomists for standard genome sequencing and annotation.</title>
        <authorList>
            <consortium name="The Broad Institute Genomics Platform"/>
            <consortium name="The Broad Institute Genome Sequencing Center for Infectious Disease"/>
            <person name="Wu L."/>
            <person name="Ma J."/>
        </authorList>
    </citation>
    <scope>NUCLEOTIDE SEQUENCE [LARGE SCALE GENOMIC DNA]</scope>
    <source>
        <strain evidence="3 4">JCM 14942</strain>
    </source>
</reference>
<feature type="domain" description="MaoC-like" evidence="2">
    <location>
        <begin position="11"/>
        <end position="99"/>
    </location>
</feature>
<dbReference type="PANTHER" id="PTHR43841:SF3">
    <property type="entry name" value="(3R)-HYDROXYACYL-ACP DEHYDRATASE SUBUNIT HADB"/>
    <property type="match status" value="1"/>
</dbReference>
<gene>
    <name evidence="3" type="ORF">GCM10009788_48730</name>
</gene>
<dbReference type="RefSeq" id="WP_141004436.1">
    <property type="nucleotide sequence ID" value="NZ_BAAAOR010000037.1"/>
</dbReference>
<proteinExistence type="inferred from homology"/>
<accession>A0ABN2BHP8</accession>
<dbReference type="PRINTS" id="PR01483">
    <property type="entry name" value="FASYNTHASE"/>
</dbReference>
<dbReference type="EMBL" id="BAAAOR010000037">
    <property type="protein sequence ID" value="GAA1540149.1"/>
    <property type="molecule type" value="Genomic_DNA"/>
</dbReference>
<dbReference type="InterPro" id="IPR003965">
    <property type="entry name" value="Fatty_acid_synthase"/>
</dbReference>
<dbReference type="PANTHER" id="PTHR43841">
    <property type="entry name" value="3-HYDROXYACYL-THIOESTER DEHYDRATASE HTDX-RELATED"/>
    <property type="match status" value="1"/>
</dbReference>
<dbReference type="InterPro" id="IPR029069">
    <property type="entry name" value="HotDog_dom_sf"/>
</dbReference>
<organism evidence="3 4">
    <name type="scientific">Nocardioides humi</name>
    <dbReference type="NCBI Taxonomy" id="449461"/>
    <lineage>
        <taxon>Bacteria</taxon>
        <taxon>Bacillati</taxon>
        <taxon>Actinomycetota</taxon>
        <taxon>Actinomycetes</taxon>
        <taxon>Propionibacteriales</taxon>
        <taxon>Nocardioidaceae</taxon>
        <taxon>Nocardioides</taxon>
    </lineage>
</organism>
<sequence length="133" mass="13424">MTALQPGAALEPLTFDITRADLVAYAVASGDHNPIHQDEEIALAVGLPGVIAHGMYTLALVGRAVAAWTGDAEVVELGAKFVAPVVVPAEGAARVTVAGAVGERNDAGLLPLALEITVDGAKVLGAPKVLVRA</sequence>
<evidence type="ECO:0000313" key="4">
    <source>
        <dbReference type="Proteomes" id="UP001500842"/>
    </source>
</evidence>
<evidence type="ECO:0000313" key="3">
    <source>
        <dbReference type="EMBL" id="GAA1540149.1"/>
    </source>
</evidence>
<dbReference type="InterPro" id="IPR002539">
    <property type="entry name" value="MaoC-like_dom"/>
</dbReference>
<dbReference type="SUPFAM" id="SSF54637">
    <property type="entry name" value="Thioesterase/thiol ester dehydrase-isomerase"/>
    <property type="match status" value="1"/>
</dbReference>
<dbReference type="Gene3D" id="3.10.129.10">
    <property type="entry name" value="Hotdog Thioesterase"/>
    <property type="match status" value="1"/>
</dbReference>
<comment type="caution">
    <text evidence="3">The sequence shown here is derived from an EMBL/GenBank/DDBJ whole genome shotgun (WGS) entry which is preliminary data.</text>
</comment>
<dbReference type="Proteomes" id="UP001500842">
    <property type="component" value="Unassembled WGS sequence"/>
</dbReference>
<name>A0ABN2BHP8_9ACTN</name>